<proteinExistence type="predicted"/>
<dbReference type="Gene3D" id="3.10.20.310">
    <property type="entry name" value="membrane protein fhac"/>
    <property type="match status" value="1"/>
</dbReference>
<gene>
    <name evidence="7" type="ORF">BRW62_09940</name>
</gene>
<dbReference type="KEGG" id="slw:BRW62_09940"/>
<dbReference type="Pfam" id="PF08479">
    <property type="entry name" value="POTRA_2"/>
    <property type="match status" value="1"/>
</dbReference>
<dbReference type="Proteomes" id="UP000231057">
    <property type="component" value="Chromosome"/>
</dbReference>
<evidence type="ECO:0000313" key="8">
    <source>
        <dbReference type="Proteomes" id="UP000231057"/>
    </source>
</evidence>
<feature type="domain" description="Haemolysin activator HlyB C-terminal" evidence="5">
    <location>
        <begin position="210"/>
        <end position="532"/>
    </location>
</feature>
<dbReference type="PANTHER" id="PTHR34597">
    <property type="entry name" value="SLR1661 PROTEIN"/>
    <property type="match status" value="1"/>
</dbReference>
<dbReference type="PANTHER" id="PTHR34597:SF3">
    <property type="entry name" value="OUTER MEMBRANE TRANSPORTER CDIB"/>
    <property type="match status" value="1"/>
</dbReference>
<evidence type="ECO:0000256" key="3">
    <source>
        <dbReference type="ARBA" id="ARBA00023237"/>
    </source>
</evidence>
<dbReference type="GO" id="GO:0098046">
    <property type="term" value="C:type V protein secretion system complex"/>
    <property type="evidence" value="ECO:0007669"/>
    <property type="project" value="TreeGrafter"/>
</dbReference>
<protein>
    <submittedName>
        <fullName evidence="7">Hemolysin activation/secretion protein</fullName>
    </submittedName>
</protein>
<name>A0A2D2Q5S5_PARLV</name>
<dbReference type="AlphaFoldDB" id="A0A2D2Q5S5"/>
<keyword evidence="1" id="KW-1134">Transmembrane beta strand</keyword>
<feature type="region of interest" description="Disordered" evidence="4">
    <location>
        <begin position="33"/>
        <end position="67"/>
    </location>
</feature>
<sequence>MSHPVAASLLWGLGGWLAPASVASIPLTNPTQLELQPPLPEPPPLPATPPAVLDTPAQPLPPPSQGGRTVLIPVRKIVVEGSTIFGAAEFDPIVTPLEGRQVTLDELQAAADAITKLYLDGGYLTSRAVLTEQVSADGTITIQVIEGRLEAIQIEGNKGILQRYIRSRIELGAGVPLNSNKLEEQLRLLRVDPLFLNLSASLRPGTKPEDSILVVRVVPARWFNAAFGLDNITPPAIAPNRATAFLGYSNLSGRGDTIYGSYAIGNNLGTFDWGASNTAEFGYSIPLNAMNGTFSIRTVQADSEITQPPALAAFNIRSESSIYQASFRQPVIRNVREELAFGIGFLMQSGQTFVAGVPTPLSIGSDATGYNASRVLEFAQEYTRRDTQGAWVFRSQFNFGVPIFGATENPGSIPDGNFFSWLGQGQRLQRLWGDNFLVLRTDVQLSPSNLLPFHQFVIGGGLSVRGYSTNALSGDNGVRFSGEARFPVMRTANRRPIISIGPLFDLGWVWNNSTNPAGAVPNNVIAGLGMGLLVQPTPNLDLKLEYAAPLLNLPGQVDSLQSDGIYFSLTVRP</sequence>
<dbReference type="InterPro" id="IPR013686">
    <property type="entry name" value="Polypept-transport_assoc_ShlB"/>
</dbReference>
<evidence type="ECO:0000259" key="6">
    <source>
        <dbReference type="Pfam" id="PF08479"/>
    </source>
</evidence>
<accession>A0A2D2Q5S5</accession>
<feature type="compositionally biased region" description="Pro residues" evidence="4">
    <location>
        <begin position="37"/>
        <end position="49"/>
    </location>
</feature>
<keyword evidence="1" id="KW-0472">Membrane</keyword>
<dbReference type="GO" id="GO:0046819">
    <property type="term" value="P:protein secretion by the type V secretion system"/>
    <property type="evidence" value="ECO:0007669"/>
    <property type="project" value="TreeGrafter"/>
</dbReference>
<evidence type="ECO:0000256" key="1">
    <source>
        <dbReference type="ARBA" id="ARBA00022452"/>
    </source>
</evidence>
<dbReference type="InterPro" id="IPR005565">
    <property type="entry name" value="Hemolysn_activator_HlyB_C"/>
</dbReference>
<keyword evidence="3" id="KW-0998">Cell outer membrane</keyword>
<reference evidence="8" key="2">
    <citation type="journal article" date="2022" name="Front. Microbiol.">
        <title>Comparative Genomic Analysis Revealed Distinct Molecular Components and Organization of CO2-Concentrating Mechanism in Thermophilic Cyanobacteria.</title>
        <authorList>
            <person name="Tang J."/>
            <person name="Zhou H."/>
            <person name="Yao D."/>
            <person name="Riaz S."/>
            <person name="You D."/>
            <person name="Klepacz-Smolka A."/>
            <person name="Daroch M."/>
        </authorList>
    </citation>
    <scope>NUCLEOTIDE SEQUENCE [LARGE SCALE GENOMIC DNA]</scope>
    <source>
        <strain evidence="8">PCC 6715</strain>
    </source>
</reference>
<evidence type="ECO:0000259" key="5">
    <source>
        <dbReference type="Pfam" id="PF03865"/>
    </source>
</evidence>
<feature type="domain" description="Polypeptide-transport-associated ShlB-type" evidence="6">
    <location>
        <begin position="73"/>
        <end position="147"/>
    </location>
</feature>
<reference evidence="7 8" key="1">
    <citation type="submission" date="2016-11" db="EMBL/GenBank/DDBJ databases">
        <title>Complete genome sequence of thermophilic cyanobacteria strain Synechococcus sp. PCC6715.</title>
        <authorList>
            <person name="Tang J."/>
            <person name="Daroch M."/>
            <person name="Liang Y."/>
            <person name="Jiang D."/>
            <person name="Shah M."/>
        </authorList>
    </citation>
    <scope>NUCLEOTIDE SEQUENCE [LARGE SCALE GENOMIC DNA]</scope>
    <source>
        <strain evidence="7 8">PCC 6715</strain>
    </source>
</reference>
<evidence type="ECO:0000313" key="7">
    <source>
        <dbReference type="EMBL" id="ATS19607.1"/>
    </source>
</evidence>
<dbReference type="GO" id="GO:0008320">
    <property type="term" value="F:protein transmembrane transporter activity"/>
    <property type="evidence" value="ECO:0007669"/>
    <property type="project" value="TreeGrafter"/>
</dbReference>
<evidence type="ECO:0000256" key="2">
    <source>
        <dbReference type="ARBA" id="ARBA00022692"/>
    </source>
</evidence>
<dbReference type="EMBL" id="CP018092">
    <property type="protein sequence ID" value="ATS19607.1"/>
    <property type="molecule type" value="Genomic_DNA"/>
</dbReference>
<dbReference type="Pfam" id="PF03865">
    <property type="entry name" value="ShlB"/>
    <property type="match status" value="1"/>
</dbReference>
<keyword evidence="8" id="KW-1185">Reference proteome</keyword>
<dbReference type="InterPro" id="IPR051544">
    <property type="entry name" value="TPS_OM_transporter"/>
</dbReference>
<dbReference type="Gene3D" id="2.40.160.50">
    <property type="entry name" value="membrane protein fhac: a member of the omp85/tpsb transporter family"/>
    <property type="match status" value="1"/>
</dbReference>
<keyword evidence="2" id="KW-0812">Transmembrane</keyword>
<organism evidence="7 8">
    <name type="scientific">Parathermosynechococcus lividus PCC 6715</name>
    <dbReference type="NCBI Taxonomy" id="1917166"/>
    <lineage>
        <taxon>Bacteria</taxon>
        <taxon>Bacillati</taxon>
        <taxon>Cyanobacteriota</taxon>
        <taxon>Cyanophyceae</taxon>
        <taxon>Acaryochloridales</taxon>
        <taxon>Thermosynechococcaceae</taxon>
        <taxon>Parathermosynechococcus</taxon>
    </lineage>
</organism>
<evidence type="ECO:0000256" key="4">
    <source>
        <dbReference type="SAM" id="MobiDB-lite"/>
    </source>
</evidence>